<evidence type="ECO:0000256" key="1">
    <source>
        <dbReference type="ARBA" id="ARBA00001974"/>
    </source>
</evidence>
<dbReference type="InterPro" id="IPR050775">
    <property type="entry name" value="FAD-binding_Monooxygenases"/>
</dbReference>
<evidence type="ECO:0000313" key="10">
    <source>
        <dbReference type="Proteomes" id="UP000774617"/>
    </source>
</evidence>
<dbReference type="Gene3D" id="3.50.50.60">
    <property type="entry name" value="FAD/NAD(P)-binding domain"/>
    <property type="match status" value="2"/>
</dbReference>
<evidence type="ECO:0000313" key="9">
    <source>
        <dbReference type="EMBL" id="KAH7039507.1"/>
    </source>
</evidence>
<evidence type="ECO:0000256" key="2">
    <source>
        <dbReference type="ARBA" id="ARBA00010139"/>
    </source>
</evidence>
<dbReference type="EMBL" id="JAGTJR010000029">
    <property type="protein sequence ID" value="KAH7039507.1"/>
    <property type="molecule type" value="Genomic_DNA"/>
</dbReference>
<dbReference type="SUPFAM" id="SSF51905">
    <property type="entry name" value="FAD/NAD(P)-binding domain"/>
    <property type="match status" value="2"/>
</dbReference>
<protein>
    <submittedName>
        <fullName evidence="9">Cyclohexanone 1,2-monooxygenase-like protein</fullName>
    </submittedName>
</protein>
<dbReference type="PRINTS" id="PR00411">
    <property type="entry name" value="PNDRDTASEI"/>
</dbReference>
<dbReference type="Pfam" id="PF07992">
    <property type="entry name" value="Pyr_redox_2"/>
    <property type="match status" value="1"/>
</dbReference>
<keyword evidence="3" id="KW-0285">Flavoprotein</keyword>
<proteinExistence type="inferred from homology"/>
<evidence type="ECO:0000256" key="6">
    <source>
        <dbReference type="ARBA" id="ARBA00023002"/>
    </source>
</evidence>
<keyword evidence="6" id="KW-0560">Oxidoreductase</keyword>
<keyword evidence="10" id="KW-1185">Reference proteome</keyword>
<name>A0ABQ8G3I3_9PEZI</name>
<evidence type="ECO:0000256" key="3">
    <source>
        <dbReference type="ARBA" id="ARBA00022630"/>
    </source>
</evidence>
<keyword evidence="5" id="KW-0521">NADP</keyword>
<comment type="cofactor">
    <cofactor evidence="1">
        <name>FAD</name>
        <dbReference type="ChEBI" id="CHEBI:57692"/>
    </cofactor>
</comment>
<sequence>MGSIQNAPEGIRELDVLVIGAGFAAFNIMNRLRKQGLSAKIFEKGSGSGGIWHWNQYPGARVDSDSPIYQLFDSELYKGFTFKERYSDWRELKRYFQYVEQKWDLLKDIEYNRCVDGAQFDEGKRKWLVECTDGTQVYCRWLIPAIGFAAKKYVPKIKGLGDFQGELYHTAVWPQWGVSLKNKRIAVIGTGASGIQTIQEAGPLASQLTIYQRTPNYCLPMNQRPLDPEEEEKKKAAGEYDRALQKCYETFAGFTYEWVERDTFDDTPEQREAFFHKLLIEEGGFKYWLGGYRDMLFDDAANDAAYDFWRRSVQRRVPDPRKAELLAPKQKPHPWGTKRPSLEQNFYEVVSLPHVDLVDLKTNPIDAITETGIRTKDGEHKEFDMIVLATGFDAVTGSLGQLNIRNAQGETIAQHWQDGLKTAMGIGLHGFPNLFFTYGPQAPTAFSNGPTCTAVQAEWIDRALQMLTKNEIERFEPKKEVEEEWGRRVREKWEKSLFPRAKSWYQGANIPGRRVEPLNWAGGMPAYIKTLHDSLENDFQGWKADKGGLGVEKLSVS</sequence>
<comment type="caution">
    <text evidence="9">The sequence shown here is derived from an EMBL/GenBank/DDBJ whole genome shotgun (WGS) entry which is preliminary data.</text>
</comment>
<dbReference type="Proteomes" id="UP000774617">
    <property type="component" value="Unassembled WGS sequence"/>
</dbReference>
<accession>A0ABQ8G3I3</accession>
<keyword evidence="7" id="KW-0503">Monooxygenase</keyword>
<dbReference type="InterPro" id="IPR036188">
    <property type="entry name" value="FAD/NAD-bd_sf"/>
</dbReference>
<organism evidence="9 10">
    <name type="scientific">Macrophomina phaseolina</name>
    <dbReference type="NCBI Taxonomy" id="35725"/>
    <lineage>
        <taxon>Eukaryota</taxon>
        <taxon>Fungi</taxon>
        <taxon>Dikarya</taxon>
        <taxon>Ascomycota</taxon>
        <taxon>Pezizomycotina</taxon>
        <taxon>Dothideomycetes</taxon>
        <taxon>Dothideomycetes incertae sedis</taxon>
        <taxon>Botryosphaeriales</taxon>
        <taxon>Botryosphaeriaceae</taxon>
        <taxon>Macrophomina</taxon>
    </lineage>
</organism>
<evidence type="ECO:0000256" key="5">
    <source>
        <dbReference type="ARBA" id="ARBA00022857"/>
    </source>
</evidence>
<gene>
    <name evidence="9" type="ORF">B0J12DRAFT_580261</name>
</gene>
<keyword evidence="4" id="KW-0274">FAD</keyword>
<dbReference type="PANTHER" id="PTHR43098:SF3">
    <property type="entry name" value="L-ORNITHINE N(5)-MONOOXYGENASE-RELATED"/>
    <property type="match status" value="1"/>
</dbReference>
<feature type="domain" description="FAD/NAD(P)-binding" evidence="8">
    <location>
        <begin position="15"/>
        <end position="233"/>
    </location>
</feature>
<evidence type="ECO:0000256" key="4">
    <source>
        <dbReference type="ARBA" id="ARBA00022827"/>
    </source>
</evidence>
<dbReference type="PANTHER" id="PTHR43098">
    <property type="entry name" value="L-ORNITHINE N(5)-MONOOXYGENASE-RELATED"/>
    <property type="match status" value="1"/>
</dbReference>
<reference evidence="9 10" key="1">
    <citation type="journal article" date="2021" name="Nat. Commun.">
        <title>Genetic determinants of endophytism in the Arabidopsis root mycobiome.</title>
        <authorList>
            <person name="Mesny F."/>
            <person name="Miyauchi S."/>
            <person name="Thiergart T."/>
            <person name="Pickel B."/>
            <person name="Atanasova L."/>
            <person name="Karlsson M."/>
            <person name="Huettel B."/>
            <person name="Barry K.W."/>
            <person name="Haridas S."/>
            <person name="Chen C."/>
            <person name="Bauer D."/>
            <person name="Andreopoulos W."/>
            <person name="Pangilinan J."/>
            <person name="LaButti K."/>
            <person name="Riley R."/>
            <person name="Lipzen A."/>
            <person name="Clum A."/>
            <person name="Drula E."/>
            <person name="Henrissat B."/>
            <person name="Kohler A."/>
            <person name="Grigoriev I.V."/>
            <person name="Martin F.M."/>
            <person name="Hacquard S."/>
        </authorList>
    </citation>
    <scope>NUCLEOTIDE SEQUENCE [LARGE SCALE GENOMIC DNA]</scope>
    <source>
        <strain evidence="9 10">MPI-SDFR-AT-0080</strain>
    </source>
</reference>
<dbReference type="InterPro" id="IPR023753">
    <property type="entry name" value="FAD/NAD-binding_dom"/>
</dbReference>
<comment type="similarity">
    <text evidence="2">Belongs to the FAD-binding monooxygenase family.</text>
</comment>
<evidence type="ECO:0000259" key="8">
    <source>
        <dbReference type="Pfam" id="PF07992"/>
    </source>
</evidence>
<evidence type="ECO:0000256" key="7">
    <source>
        <dbReference type="ARBA" id="ARBA00023033"/>
    </source>
</evidence>